<dbReference type="PROSITE" id="PS00211">
    <property type="entry name" value="ABC_TRANSPORTER_1"/>
    <property type="match status" value="1"/>
</dbReference>
<organism evidence="5 6">
    <name type="scientific">Saccharopolyspora gregorii</name>
    <dbReference type="NCBI Taxonomy" id="33914"/>
    <lineage>
        <taxon>Bacteria</taxon>
        <taxon>Bacillati</taxon>
        <taxon>Actinomycetota</taxon>
        <taxon>Actinomycetes</taxon>
        <taxon>Pseudonocardiales</taxon>
        <taxon>Pseudonocardiaceae</taxon>
        <taxon>Saccharopolyspora</taxon>
    </lineage>
</organism>
<dbReference type="InterPro" id="IPR003439">
    <property type="entry name" value="ABC_transporter-like_ATP-bd"/>
</dbReference>
<keyword evidence="6" id="KW-1185">Reference proteome</keyword>
<evidence type="ECO:0000259" key="4">
    <source>
        <dbReference type="PROSITE" id="PS50893"/>
    </source>
</evidence>
<dbReference type="PROSITE" id="PS50893">
    <property type="entry name" value="ABC_TRANSPORTER_2"/>
    <property type="match status" value="1"/>
</dbReference>
<keyword evidence="1" id="KW-0813">Transport</keyword>
<comment type="caution">
    <text evidence="5">The sequence shown here is derived from an EMBL/GenBank/DDBJ whole genome shotgun (WGS) entry which is preliminary data.</text>
</comment>
<dbReference type="PANTHER" id="PTHR42788">
    <property type="entry name" value="TAURINE IMPORT ATP-BINDING PROTEIN-RELATED"/>
    <property type="match status" value="1"/>
</dbReference>
<dbReference type="InterPro" id="IPR017871">
    <property type="entry name" value="ABC_transporter-like_CS"/>
</dbReference>
<dbReference type="SUPFAM" id="SSF52540">
    <property type="entry name" value="P-loop containing nucleoside triphosphate hydrolases"/>
    <property type="match status" value="1"/>
</dbReference>
<evidence type="ECO:0000313" key="6">
    <source>
        <dbReference type="Proteomes" id="UP001500483"/>
    </source>
</evidence>
<evidence type="ECO:0000256" key="3">
    <source>
        <dbReference type="ARBA" id="ARBA00022840"/>
    </source>
</evidence>
<evidence type="ECO:0000256" key="2">
    <source>
        <dbReference type="ARBA" id="ARBA00022741"/>
    </source>
</evidence>
<dbReference type="EMBL" id="BAAAYK010000038">
    <property type="protein sequence ID" value="GAA3359765.1"/>
    <property type="molecule type" value="Genomic_DNA"/>
</dbReference>
<protein>
    <submittedName>
        <fullName evidence="5">ABC transporter ATP-binding protein</fullName>
    </submittedName>
</protein>
<accession>A0ABP6RVR2</accession>
<dbReference type="Pfam" id="PF00005">
    <property type="entry name" value="ABC_tran"/>
    <property type="match status" value="1"/>
</dbReference>
<dbReference type="InterPro" id="IPR003593">
    <property type="entry name" value="AAA+_ATPase"/>
</dbReference>
<gene>
    <name evidence="5" type="ORF">GCM10020366_37080</name>
</gene>
<feature type="domain" description="ABC transporter" evidence="4">
    <location>
        <begin position="4"/>
        <end position="226"/>
    </location>
</feature>
<sequence length="240" mass="25663">MSAISLRAVSKRFRDARTGRVEAVFEEFSLDVAEGELVAVVGASGTGKTTLLHLVAGLERADAGEVLVPPGRLGVVFQQPRLLDWIPVRRNVELALDAAGLDRAAAADVLAAVGLAEHADSYPSVLSGGQRQRVAVARAFAVEPGVVLLDEPFSALDELTARRLRLLLQELWTARPRTGLLVTHNPLEAALLADRIVVLGGRPARVVRRYEVPAARPRSPEDPDLFALHGEIVTDLTAGA</sequence>
<dbReference type="Gene3D" id="3.40.50.300">
    <property type="entry name" value="P-loop containing nucleotide triphosphate hydrolases"/>
    <property type="match status" value="1"/>
</dbReference>
<dbReference type="InterPro" id="IPR050166">
    <property type="entry name" value="ABC_transporter_ATP-bind"/>
</dbReference>
<name>A0ABP6RVR2_9PSEU</name>
<proteinExistence type="predicted"/>
<dbReference type="RefSeq" id="WP_344928218.1">
    <property type="nucleotide sequence ID" value="NZ_BAAAYK010000038.1"/>
</dbReference>
<dbReference type="Proteomes" id="UP001500483">
    <property type="component" value="Unassembled WGS sequence"/>
</dbReference>
<dbReference type="GO" id="GO:0005524">
    <property type="term" value="F:ATP binding"/>
    <property type="evidence" value="ECO:0007669"/>
    <property type="project" value="UniProtKB-KW"/>
</dbReference>
<keyword evidence="2" id="KW-0547">Nucleotide-binding</keyword>
<dbReference type="InterPro" id="IPR027417">
    <property type="entry name" value="P-loop_NTPase"/>
</dbReference>
<evidence type="ECO:0000313" key="5">
    <source>
        <dbReference type="EMBL" id="GAA3359765.1"/>
    </source>
</evidence>
<reference evidence="6" key="1">
    <citation type="journal article" date="2019" name="Int. J. Syst. Evol. Microbiol.">
        <title>The Global Catalogue of Microorganisms (GCM) 10K type strain sequencing project: providing services to taxonomists for standard genome sequencing and annotation.</title>
        <authorList>
            <consortium name="The Broad Institute Genomics Platform"/>
            <consortium name="The Broad Institute Genome Sequencing Center for Infectious Disease"/>
            <person name="Wu L."/>
            <person name="Ma J."/>
        </authorList>
    </citation>
    <scope>NUCLEOTIDE SEQUENCE [LARGE SCALE GENOMIC DNA]</scope>
    <source>
        <strain evidence="6">JCM 9687</strain>
    </source>
</reference>
<dbReference type="PANTHER" id="PTHR42788:SF19">
    <property type="entry name" value="ALIPHATIC SULFONATES IMPORT ATP-BINDING PROTEIN SSUB 2"/>
    <property type="match status" value="1"/>
</dbReference>
<evidence type="ECO:0000256" key="1">
    <source>
        <dbReference type="ARBA" id="ARBA00022448"/>
    </source>
</evidence>
<dbReference type="SMART" id="SM00382">
    <property type="entry name" value="AAA"/>
    <property type="match status" value="1"/>
</dbReference>
<keyword evidence="3 5" id="KW-0067">ATP-binding</keyword>